<evidence type="ECO:0000313" key="1">
    <source>
        <dbReference type="EMBL" id="KAJ7628604.1"/>
    </source>
</evidence>
<organism evidence="1 2">
    <name type="scientific">Roridomyces roridus</name>
    <dbReference type="NCBI Taxonomy" id="1738132"/>
    <lineage>
        <taxon>Eukaryota</taxon>
        <taxon>Fungi</taxon>
        <taxon>Dikarya</taxon>
        <taxon>Basidiomycota</taxon>
        <taxon>Agaricomycotina</taxon>
        <taxon>Agaricomycetes</taxon>
        <taxon>Agaricomycetidae</taxon>
        <taxon>Agaricales</taxon>
        <taxon>Marasmiineae</taxon>
        <taxon>Mycenaceae</taxon>
        <taxon>Roridomyces</taxon>
    </lineage>
</organism>
<reference evidence="1" key="1">
    <citation type="submission" date="2023-03" db="EMBL/GenBank/DDBJ databases">
        <title>Massive genome expansion in bonnet fungi (Mycena s.s.) driven by repeated elements and novel gene families across ecological guilds.</title>
        <authorList>
            <consortium name="Lawrence Berkeley National Laboratory"/>
            <person name="Harder C.B."/>
            <person name="Miyauchi S."/>
            <person name="Viragh M."/>
            <person name="Kuo A."/>
            <person name="Thoen E."/>
            <person name="Andreopoulos B."/>
            <person name="Lu D."/>
            <person name="Skrede I."/>
            <person name="Drula E."/>
            <person name="Henrissat B."/>
            <person name="Morin E."/>
            <person name="Kohler A."/>
            <person name="Barry K."/>
            <person name="LaButti K."/>
            <person name="Morin E."/>
            <person name="Salamov A."/>
            <person name="Lipzen A."/>
            <person name="Mereny Z."/>
            <person name="Hegedus B."/>
            <person name="Baldrian P."/>
            <person name="Stursova M."/>
            <person name="Weitz H."/>
            <person name="Taylor A."/>
            <person name="Grigoriev I.V."/>
            <person name="Nagy L.G."/>
            <person name="Martin F."/>
            <person name="Kauserud H."/>
        </authorList>
    </citation>
    <scope>NUCLEOTIDE SEQUENCE</scope>
    <source>
        <strain evidence="1">9284</strain>
    </source>
</reference>
<name>A0AAD7BRD8_9AGAR</name>
<gene>
    <name evidence="1" type="ORF">FB45DRAFT_918729</name>
</gene>
<evidence type="ECO:0000313" key="2">
    <source>
        <dbReference type="Proteomes" id="UP001221142"/>
    </source>
</evidence>
<dbReference type="Proteomes" id="UP001221142">
    <property type="component" value="Unassembled WGS sequence"/>
</dbReference>
<comment type="caution">
    <text evidence="1">The sequence shown here is derived from an EMBL/GenBank/DDBJ whole genome shotgun (WGS) entry which is preliminary data.</text>
</comment>
<protein>
    <submittedName>
        <fullName evidence="1">Uncharacterized protein</fullName>
    </submittedName>
</protein>
<proteinExistence type="predicted"/>
<dbReference type="EMBL" id="JARKIF010000010">
    <property type="protein sequence ID" value="KAJ7628604.1"/>
    <property type="molecule type" value="Genomic_DNA"/>
</dbReference>
<keyword evidence="2" id="KW-1185">Reference proteome</keyword>
<dbReference type="AlphaFoldDB" id="A0AAD7BRD8"/>
<sequence>METLLPLLSAALIPSIPNDVLRNAALAIAALSLVGHLLHRTSPKRQIDALNKVVQNIEEIFDMATKECSTNPWFIHTTGLKLVEIKYAVSSLRTKTIDGEHISRKEYYKYRRGLARSVKRCRGEAQDLQSSILIALESARRDKYKEDINTRKATLDRTFVNEAGMRMRTWTREEVEQV</sequence>
<accession>A0AAD7BRD8</accession>